<comment type="caution">
    <text evidence="2">The sequence shown here is derived from an EMBL/GenBank/DDBJ whole genome shotgun (WGS) entry which is preliminary data.</text>
</comment>
<evidence type="ECO:0000256" key="1">
    <source>
        <dbReference type="SAM" id="Phobius"/>
    </source>
</evidence>
<dbReference type="InterPro" id="IPR025667">
    <property type="entry name" value="SprB_repeat"/>
</dbReference>
<dbReference type="InterPro" id="IPR035986">
    <property type="entry name" value="PKD_dom_sf"/>
</dbReference>
<feature type="transmembrane region" description="Helical" evidence="1">
    <location>
        <begin position="37"/>
        <end position="55"/>
    </location>
</feature>
<evidence type="ECO:0008006" key="4">
    <source>
        <dbReference type="Google" id="ProtNLM"/>
    </source>
</evidence>
<dbReference type="EMBL" id="JAHVHU010000020">
    <property type="protein sequence ID" value="MBY5959991.1"/>
    <property type="molecule type" value="Genomic_DNA"/>
</dbReference>
<feature type="non-terminal residue" evidence="2">
    <location>
        <position position="353"/>
    </location>
</feature>
<evidence type="ECO:0000313" key="3">
    <source>
        <dbReference type="Proteomes" id="UP000753961"/>
    </source>
</evidence>
<gene>
    <name evidence="2" type="ORF">KUV50_17705</name>
</gene>
<keyword evidence="3" id="KW-1185">Reference proteome</keyword>
<proteinExistence type="predicted"/>
<dbReference type="AlphaFoldDB" id="A0A953HXJ9"/>
<dbReference type="InterPro" id="IPR013783">
    <property type="entry name" value="Ig-like_fold"/>
</dbReference>
<dbReference type="RefSeq" id="WP_222581527.1">
    <property type="nucleotide sequence ID" value="NZ_JAHVHU010000020.1"/>
</dbReference>
<dbReference type="Proteomes" id="UP000753961">
    <property type="component" value="Unassembled WGS sequence"/>
</dbReference>
<keyword evidence="1" id="KW-0472">Membrane</keyword>
<evidence type="ECO:0000313" key="2">
    <source>
        <dbReference type="EMBL" id="MBY5959991.1"/>
    </source>
</evidence>
<dbReference type="SUPFAM" id="SSF49299">
    <property type="entry name" value="PKD domain"/>
    <property type="match status" value="1"/>
</dbReference>
<accession>A0A953HXJ9</accession>
<keyword evidence="1" id="KW-1133">Transmembrane helix</keyword>
<sequence>MQSTTSTFDTQNSFFSSCFRIIHVNKNTFRKIGWSNYGIRFVLFVLLVIIFFQTVQSQNLCSFNCSTNNVTVDDAYIGDANGNPIGSCNVPDNTQVSIWLEIPWNSNANRYCLAMYARLLITNPDNSQIITDLDGLLLKKTILPGVNLVKIYDFSYICGQKVELVSLPAYANNNGIGPRFGWRTNNNNTCSSGTEGVSFVSCHTSPGQTACAPNILVNPPLQANFSYVAECDGGGFQSVTFTDETQGGDGNHTYDWDFDVSTNTASPATSNTVGPHSVTYSSGGSKTVKLTVVNGGESSELEIDIEVKSCCSALTCSTTPTDASCNSGSDGKITVTAGGGTPGYTYSIDGGQN</sequence>
<dbReference type="Pfam" id="PF13573">
    <property type="entry name" value="SprB"/>
    <property type="match status" value="1"/>
</dbReference>
<keyword evidence="1" id="KW-0812">Transmembrane</keyword>
<protein>
    <recommendedName>
        <fullName evidence="4">PKD domain-containing protein</fullName>
    </recommendedName>
</protein>
<organism evidence="2 3">
    <name type="scientific">Membranihabitans marinus</name>
    <dbReference type="NCBI Taxonomy" id="1227546"/>
    <lineage>
        <taxon>Bacteria</taxon>
        <taxon>Pseudomonadati</taxon>
        <taxon>Bacteroidota</taxon>
        <taxon>Saprospiria</taxon>
        <taxon>Saprospirales</taxon>
        <taxon>Saprospiraceae</taxon>
        <taxon>Membranihabitans</taxon>
    </lineage>
</organism>
<dbReference type="CDD" id="cd00146">
    <property type="entry name" value="PKD"/>
    <property type="match status" value="1"/>
</dbReference>
<dbReference type="Gene3D" id="2.60.40.10">
    <property type="entry name" value="Immunoglobulins"/>
    <property type="match status" value="1"/>
</dbReference>
<reference evidence="2" key="1">
    <citation type="submission" date="2021-06" db="EMBL/GenBank/DDBJ databases">
        <title>44 bacteria genomes isolated from Dapeng, Shenzhen.</title>
        <authorList>
            <person name="Zheng W."/>
            <person name="Yu S."/>
            <person name="Huang Y."/>
        </authorList>
    </citation>
    <scope>NUCLEOTIDE SEQUENCE</scope>
    <source>
        <strain evidence="2">DP5N28-2</strain>
    </source>
</reference>
<name>A0A953HXJ9_9BACT</name>